<name>A0ACB9BSB1_9ASTR</name>
<dbReference type="Proteomes" id="UP001056120">
    <property type="component" value="Linkage Group LG22"/>
</dbReference>
<evidence type="ECO:0000313" key="1">
    <source>
        <dbReference type="EMBL" id="KAI3724895.1"/>
    </source>
</evidence>
<sequence>MMLCGGSDDVIIPIGLGGFVACRALSERNSDPAKASCSWDSAECLHHLEDTSYCMKLFDIHVDCWKTEIDLLWEKELKSFSVEASLVVLKSREEQNRRMCGVSCK</sequence>
<dbReference type="EMBL" id="CM042039">
    <property type="protein sequence ID" value="KAI3724895.1"/>
    <property type="molecule type" value="Genomic_DNA"/>
</dbReference>
<gene>
    <name evidence="1" type="ORF">L1987_64663</name>
</gene>
<reference evidence="2" key="1">
    <citation type="journal article" date="2022" name="Mol. Ecol. Resour.">
        <title>The genomes of chicory, endive, great burdock and yacon provide insights into Asteraceae palaeo-polyploidization history and plant inulin production.</title>
        <authorList>
            <person name="Fan W."/>
            <person name="Wang S."/>
            <person name="Wang H."/>
            <person name="Wang A."/>
            <person name="Jiang F."/>
            <person name="Liu H."/>
            <person name="Zhao H."/>
            <person name="Xu D."/>
            <person name="Zhang Y."/>
        </authorList>
    </citation>
    <scope>NUCLEOTIDE SEQUENCE [LARGE SCALE GENOMIC DNA]</scope>
    <source>
        <strain evidence="2">cv. Yunnan</strain>
    </source>
</reference>
<keyword evidence="2" id="KW-1185">Reference proteome</keyword>
<reference evidence="1 2" key="2">
    <citation type="journal article" date="2022" name="Mol. Ecol. Resour.">
        <title>The genomes of chicory, endive, great burdock and yacon provide insights into Asteraceae paleo-polyploidization history and plant inulin production.</title>
        <authorList>
            <person name="Fan W."/>
            <person name="Wang S."/>
            <person name="Wang H."/>
            <person name="Wang A."/>
            <person name="Jiang F."/>
            <person name="Liu H."/>
            <person name="Zhao H."/>
            <person name="Xu D."/>
            <person name="Zhang Y."/>
        </authorList>
    </citation>
    <scope>NUCLEOTIDE SEQUENCE [LARGE SCALE GENOMIC DNA]</scope>
    <source>
        <strain evidence="2">cv. Yunnan</strain>
        <tissue evidence="1">Leaves</tissue>
    </source>
</reference>
<protein>
    <submittedName>
        <fullName evidence="1">Uncharacterized protein</fullName>
    </submittedName>
</protein>
<organism evidence="1 2">
    <name type="scientific">Smallanthus sonchifolius</name>
    <dbReference type="NCBI Taxonomy" id="185202"/>
    <lineage>
        <taxon>Eukaryota</taxon>
        <taxon>Viridiplantae</taxon>
        <taxon>Streptophyta</taxon>
        <taxon>Embryophyta</taxon>
        <taxon>Tracheophyta</taxon>
        <taxon>Spermatophyta</taxon>
        <taxon>Magnoliopsida</taxon>
        <taxon>eudicotyledons</taxon>
        <taxon>Gunneridae</taxon>
        <taxon>Pentapetalae</taxon>
        <taxon>asterids</taxon>
        <taxon>campanulids</taxon>
        <taxon>Asterales</taxon>
        <taxon>Asteraceae</taxon>
        <taxon>Asteroideae</taxon>
        <taxon>Heliantheae alliance</taxon>
        <taxon>Millerieae</taxon>
        <taxon>Smallanthus</taxon>
    </lineage>
</organism>
<comment type="caution">
    <text evidence="1">The sequence shown here is derived from an EMBL/GenBank/DDBJ whole genome shotgun (WGS) entry which is preliminary data.</text>
</comment>
<accession>A0ACB9BSB1</accession>
<evidence type="ECO:0000313" key="2">
    <source>
        <dbReference type="Proteomes" id="UP001056120"/>
    </source>
</evidence>
<proteinExistence type="predicted"/>